<dbReference type="EMBL" id="LGKN01000004">
    <property type="protein sequence ID" value="KPL88401.1"/>
    <property type="molecule type" value="Genomic_DNA"/>
</dbReference>
<accession>A0A0M8KA63</accession>
<reference evidence="3 5" key="1">
    <citation type="journal article" date="2015" name="Genome Announc.">
        <title>Draft Genome Sequence of a Heterotrophic Facultative Anaerobic Thermophilic Bacterium, Ardenticatena maritima Strain 110ST.</title>
        <authorList>
            <person name="Kawaichi S."/>
            <person name="Yoshida T."/>
            <person name="Sako Y."/>
            <person name="Nakamura R."/>
        </authorList>
    </citation>
    <scope>NUCLEOTIDE SEQUENCE [LARGE SCALE GENOMIC DNA]</scope>
    <source>
        <strain evidence="3 5">110S</strain>
    </source>
</reference>
<reference evidence="4 6" key="2">
    <citation type="submission" date="2015-07" db="EMBL/GenBank/DDBJ databases">
        <title>Whole genome sequence of Ardenticatena maritima DSM 23922.</title>
        <authorList>
            <person name="Hemp J."/>
            <person name="Ward L.M."/>
            <person name="Pace L.A."/>
            <person name="Fischer W.W."/>
        </authorList>
    </citation>
    <scope>NUCLEOTIDE SEQUENCE [LARGE SCALE GENOMIC DNA]</scope>
    <source>
        <strain evidence="4 6">110S</strain>
    </source>
</reference>
<organism evidence="3 5">
    <name type="scientific">Ardenticatena maritima</name>
    <dbReference type="NCBI Taxonomy" id="872965"/>
    <lineage>
        <taxon>Bacteria</taxon>
        <taxon>Bacillati</taxon>
        <taxon>Chloroflexota</taxon>
        <taxon>Ardenticatenia</taxon>
        <taxon>Ardenticatenales</taxon>
        <taxon>Ardenticatenaceae</taxon>
        <taxon>Ardenticatena</taxon>
    </lineage>
</organism>
<dbReference type="InParanoid" id="A0A0M8KA63"/>
<keyword evidence="2" id="KW-0472">Membrane</keyword>
<comment type="caution">
    <text evidence="3">The sequence shown here is derived from an EMBL/GenBank/DDBJ whole genome shotgun (WGS) entry which is preliminary data.</text>
</comment>
<evidence type="ECO:0000313" key="4">
    <source>
        <dbReference type="EMBL" id="KPL88401.1"/>
    </source>
</evidence>
<reference evidence="5" key="3">
    <citation type="submission" date="2015-08" db="EMBL/GenBank/DDBJ databases">
        <title>Draft Genome Sequence of a Heterotrophic Facultative Anaerobic Bacterium Ardenticatena maritima Strain 110S.</title>
        <authorList>
            <person name="Kawaichi S."/>
            <person name="Yoshida T."/>
            <person name="Sako Y."/>
            <person name="Nakamura R."/>
        </authorList>
    </citation>
    <scope>NUCLEOTIDE SEQUENCE [LARGE SCALE GENOMIC DNA]</scope>
    <source>
        <strain evidence="5">110S</strain>
    </source>
</reference>
<protein>
    <submittedName>
        <fullName evidence="3">Uncharacterized protein</fullName>
    </submittedName>
</protein>
<evidence type="ECO:0000313" key="6">
    <source>
        <dbReference type="Proteomes" id="UP000050502"/>
    </source>
</evidence>
<keyword evidence="2" id="KW-0812">Transmembrane</keyword>
<dbReference type="RefSeq" id="WP_054493776.1">
    <property type="nucleotide sequence ID" value="NZ_BBZA01000223.1"/>
</dbReference>
<dbReference type="Proteomes" id="UP000037784">
    <property type="component" value="Unassembled WGS sequence"/>
</dbReference>
<dbReference type="AlphaFoldDB" id="A0A0M8KA63"/>
<dbReference type="STRING" id="872965.SE16_06205"/>
<evidence type="ECO:0000313" key="5">
    <source>
        <dbReference type="Proteomes" id="UP000037784"/>
    </source>
</evidence>
<dbReference type="EMBL" id="BBZA01000223">
    <property type="protein sequence ID" value="GAP64021.1"/>
    <property type="molecule type" value="Genomic_DNA"/>
</dbReference>
<name>A0A0M8KA63_9CHLR</name>
<keyword evidence="2" id="KW-1133">Transmembrane helix</keyword>
<evidence type="ECO:0000256" key="1">
    <source>
        <dbReference type="SAM" id="MobiDB-lite"/>
    </source>
</evidence>
<gene>
    <name evidence="3" type="ORF">ARMA_2444</name>
    <name evidence="4" type="ORF">SE16_06205</name>
</gene>
<keyword evidence="5" id="KW-1185">Reference proteome</keyword>
<dbReference type="Proteomes" id="UP000050502">
    <property type="component" value="Unassembled WGS sequence"/>
</dbReference>
<sequence>MQRQTMLDLAVSLLIGLGVLLFLHADHLVNTYTAWDDPTWWWHLLTDGGYVLVYGGMAYVALRGWARWRRQEPREKERERWETRNKEKP</sequence>
<evidence type="ECO:0000313" key="3">
    <source>
        <dbReference type="EMBL" id="GAP64021.1"/>
    </source>
</evidence>
<evidence type="ECO:0000256" key="2">
    <source>
        <dbReference type="SAM" id="Phobius"/>
    </source>
</evidence>
<feature type="region of interest" description="Disordered" evidence="1">
    <location>
        <begin position="70"/>
        <end position="89"/>
    </location>
</feature>
<proteinExistence type="predicted"/>
<feature type="transmembrane region" description="Helical" evidence="2">
    <location>
        <begin position="41"/>
        <end position="62"/>
    </location>
</feature>